<organism evidence="2">
    <name type="scientific">Hyperionvirus sp</name>
    <dbReference type="NCBI Taxonomy" id="2487770"/>
    <lineage>
        <taxon>Viruses</taxon>
        <taxon>Varidnaviria</taxon>
        <taxon>Bamfordvirae</taxon>
        <taxon>Nucleocytoviricota</taxon>
        <taxon>Megaviricetes</taxon>
        <taxon>Imitervirales</taxon>
        <taxon>Mimiviridae</taxon>
        <taxon>Klosneuvirinae</taxon>
    </lineage>
</organism>
<keyword evidence="1" id="KW-1133">Transmembrane helix</keyword>
<evidence type="ECO:0000313" key="2">
    <source>
        <dbReference type="EMBL" id="AYV84187.1"/>
    </source>
</evidence>
<keyword evidence="1" id="KW-0812">Transmembrane</keyword>
<reference evidence="2" key="1">
    <citation type="submission" date="2018-10" db="EMBL/GenBank/DDBJ databases">
        <title>Hidden diversity of soil giant viruses.</title>
        <authorList>
            <person name="Schulz F."/>
            <person name="Alteio L."/>
            <person name="Goudeau D."/>
            <person name="Ryan E.M."/>
            <person name="Malmstrom R.R."/>
            <person name="Blanchard J."/>
            <person name="Woyke T."/>
        </authorList>
    </citation>
    <scope>NUCLEOTIDE SEQUENCE</scope>
    <source>
        <strain evidence="2">HYV1</strain>
    </source>
</reference>
<feature type="transmembrane region" description="Helical" evidence="1">
    <location>
        <begin position="12"/>
        <end position="34"/>
    </location>
</feature>
<dbReference type="EMBL" id="MK072401">
    <property type="protein sequence ID" value="AYV84187.1"/>
    <property type="molecule type" value="Genomic_DNA"/>
</dbReference>
<accession>A0A3G5AAB8</accession>
<sequence length="36" mass="4091">MNIFFEIIYIEIIYEGHIFMGGGFASVGGFFVVVSW</sequence>
<gene>
    <name evidence="2" type="ORF">Hyperionvirus19_11</name>
</gene>
<name>A0A3G5AAB8_9VIRU</name>
<evidence type="ECO:0000256" key="1">
    <source>
        <dbReference type="SAM" id="Phobius"/>
    </source>
</evidence>
<proteinExistence type="predicted"/>
<keyword evidence="1" id="KW-0472">Membrane</keyword>
<protein>
    <submittedName>
        <fullName evidence="2">Uncharacterized protein</fullName>
    </submittedName>
</protein>